<comment type="catalytic activity">
    <reaction evidence="3">
        <text>uridine(32) in tRNA = pseudouridine(32) in tRNA</text>
        <dbReference type="Rhea" id="RHEA:42544"/>
        <dbReference type="Rhea" id="RHEA-COMP:10107"/>
        <dbReference type="Rhea" id="RHEA-COMP:10108"/>
        <dbReference type="ChEBI" id="CHEBI:65314"/>
        <dbReference type="ChEBI" id="CHEBI:65315"/>
        <dbReference type="EC" id="5.4.99.28"/>
    </reaction>
</comment>
<dbReference type="GO" id="GO:0000455">
    <property type="term" value="P:enzyme-directed rRNA pseudouridine synthesis"/>
    <property type="evidence" value="ECO:0007669"/>
    <property type="project" value="TreeGrafter"/>
</dbReference>
<dbReference type="GO" id="GO:0003723">
    <property type="term" value="F:RNA binding"/>
    <property type="evidence" value="ECO:0007669"/>
    <property type="project" value="InterPro"/>
</dbReference>
<sequence length="313" mass="34938">MKAPRPEHTPQRRWLEHIVATDEVGQTVEQILTGSLGISRRMIQKLTRSKGILRNRKAPFLGARVRAGDVVAARIAADEDAGLEPVAMQLDVVYEDGDVLVVNKPPFVLVHPTAPEHRDTLAHGVAFHLQQQGLRTKVRPVHRIDRDTSGLVLFAKTAFAHQRLDRQLRERTLAREYLALVHGLLADEAGVIDLPIGRDKQQHSQLRVVRAGGEPATTHFQVIERLKGATLVQLAMETGRTHQIRVHMAHLGHPVLGDRQYGRKGVELISRQALHASRLAFLHPTSDQPVSCEAPLPQDMAQLQERLRLQLAI</sequence>
<evidence type="ECO:0000256" key="6">
    <source>
        <dbReference type="PIRSR" id="PIRSR606225-1"/>
    </source>
</evidence>
<name>A0A6J4KKY9_9BACT</name>
<evidence type="ECO:0000256" key="2">
    <source>
        <dbReference type="ARBA" id="ARBA00023235"/>
    </source>
</evidence>
<organism evidence="9">
    <name type="scientific">uncultured Gemmatimonadota bacterium</name>
    <dbReference type="NCBI Taxonomy" id="203437"/>
    <lineage>
        <taxon>Bacteria</taxon>
        <taxon>Pseudomonadati</taxon>
        <taxon>Gemmatimonadota</taxon>
        <taxon>environmental samples</taxon>
    </lineage>
</organism>
<dbReference type="InterPro" id="IPR006224">
    <property type="entry name" value="PsdUridine_synth_RluA-like_CS"/>
</dbReference>
<protein>
    <recommendedName>
        <fullName evidence="7">Pseudouridine synthase</fullName>
        <ecNumber evidence="7">5.4.99.-</ecNumber>
    </recommendedName>
</protein>
<feature type="active site" evidence="6">
    <location>
        <position position="145"/>
    </location>
</feature>
<dbReference type="PANTHER" id="PTHR21600:SF35">
    <property type="entry name" value="PSEUDOURIDINE SYNTHASE"/>
    <property type="match status" value="1"/>
</dbReference>
<gene>
    <name evidence="9" type="ORF">AVDCRST_MAG89-934</name>
</gene>
<dbReference type="CDD" id="cd02869">
    <property type="entry name" value="PseudoU_synth_RluA_like"/>
    <property type="match status" value="1"/>
</dbReference>
<dbReference type="PANTHER" id="PTHR21600">
    <property type="entry name" value="MITOCHONDRIAL RNA PSEUDOURIDINE SYNTHASE"/>
    <property type="match status" value="1"/>
</dbReference>
<dbReference type="SUPFAM" id="SSF55120">
    <property type="entry name" value="Pseudouridine synthase"/>
    <property type="match status" value="1"/>
</dbReference>
<dbReference type="Pfam" id="PF00849">
    <property type="entry name" value="PseudoU_synth_2"/>
    <property type="match status" value="1"/>
</dbReference>
<dbReference type="InterPro" id="IPR020103">
    <property type="entry name" value="PsdUridine_synth_cat_dom_sf"/>
</dbReference>
<accession>A0A6J4KKY9</accession>
<keyword evidence="2 7" id="KW-0413">Isomerase</keyword>
<evidence type="ECO:0000256" key="5">
    <source>
        <dbReference type="ARBA" id="ARBA00037305"/>
    </source>
</evidence>
<comment type="function">
    <text evidence="5">Dual specificity enzyme that catalyzes the synthesis of pseudouridine from uracil-746 in 23S ribosomal RNA and from uracil-32 in the anticodon stem and loop of transfer RNAs.</text>
</comment>
<dbReference type="GO" id="GO:0160151">
    <property type="term" value="F:tRNA pseudouridine(32) synthase activity"/>
    <property type="evidence" value="ECO:0007669"/>
    <property type="project" value="UniProtKB-EC"/>
</dbReference>
<dbReference type="PROSITE" id="PS01129">
    <property type="entry name" value="PSI_RLU"/>
    <property type="match status" value="1"/>
</dbReference>
<comment type="similarity">
    <text evidence="1 7">Belongs to the pseudouridine synthase RluA family.</text>
</comment>
<evidence type="ECO:0000256" key="3">
    <source>
        <dbReference type="ARBA" id="ARBA00036184"/>
    </source>
</evidence>
<feature type="domain" description="Pseudouridine synthase RsuA/RluA-like" evidence="8">
    <location>
        <begin position="98"/>
        <end position="250"/>
    </location>
</feature>
<proteinExistence type="inferred from homology"/>
<comment type="function">
    <text evidence="7">Responsible for synthesis of pseudouridine from uracil.</text>
</comment>
<reference evidence="9" key="1">
    <citation type="submission" date="2020-02" db="EMBL/GenBank/DDBJ databases">
        <authorList>
            <person name="Meier V. D."/>
        </authorList>
    </citation>
    <scope>NUCLEOTIDE SEQUENCE</scope>
    <source>
        <strain evidence="9">AVDCRST_MAG89</strain>
    </source>
</reference>
<dbReference type="EC" id="5.4.99.-" evidence="7"/>
<comment type="catalytic activity">
    <reaction evidence="4">
        <text>uridine(746) in 23S rRNA = pseudouridine(746) in 23S rRNA</text>
        <dbReference type="Rhea" id="RHEA:42548"/>
        <dbReference type="Rhea" id="RHEA-COMP:10109"/>
        <dbReference type="Rhea" id="RHEA-COMP:10110"/>
        <dbReference type="ChEBI" id="CHEBI:65314"/>
        <dbReference type="ChEBI" id="CHEBI:65315"/>
        <dbReference type="EC" id="5.4.99.29"/>
    </reaction>
</comment>
<dbReference type="EMBL" id="CADCTV010000203">
    <property type="protein sequence ID" value="CAA9307991.1"/>
    <property type="molecule type" value="Genomic_DNA"/>
</dbReference>
<dbReference type="Gene3D" id="3.30.2350.10">
    <property type="entry name" value="Pseudouridine synthase"/>
    <property type="match status" value="1"/>
</dbReference>
<dbReference type="NCBIfam" id="TIGR00005">
    <property type="entry name" value="rluA_subfam"/>
    <property type="match status" value="1"/>
</dbReference>
<comment type="catalytic activity">
    <reaction evidence="7">
        <text>a uridine in RNA = a pseudouridine in RNA</text>
        <dbReference type="Rhea" id="RHEA:48348"/>
        <dbReference type="Rhea" id="RHEA-COMP:12068"/>
        <dbReference type="Rhea" id="RHEA-COMP:12069"/>
        <dbReference type="ChEBI" id="CHEBI:65314"/>
        <dbReference type="ChEBI" id="CHEBI:65315"/>
    </reaction>
</comment>
<evidence type="ECO:0000313" key="9">
    <source>
        <dbReference type="EMBL" id="CAA9307991.1"/>
    </source>
</evidence>
<evidence type="ECO:0000259" key="8">
    <source>
        <dbReference type="Pfam" id="PF00849"/>
    </source>
</evidence>
<dbReference type="InterPro" id="IPR006225">
    <property type="entry name" value="PsdUridine_synth_RluC/D"/>
</dbReference>
<evidence type="ECO:0000256" key="4">
    <source>
        <dbReference type="ARBA" id="ARBA00036916"/>
    </source>
</evidence>
<dbReference type="InterPro" id="IPR050188">
    <property type="entry name" value="RluA_PseudoU_synthase"/>
</dbReference>
<dbReference type="FunFam" id="3.30.2350.10:FF:000005">
    <property type="entry name" value="Pseudouridine synthase"/>
    <property type="match status" value="1"/>
</dbReference>
<evidence type="ECO:0000256" key="1">
    <source>
        <dbReference type="ARBA" id="ARBA00010876"/>
    </source>
</evidence>
<evidence type="ECO:0000256" key="7">
    <source>
        <dbReference type="RuleBase" id="RU362028"/>
    </source>
</evidence>
<dbReference type="InterPro" id="IPR006145">
    <property type="entry name" value="PsdUridine_synth_RsuA/RluA"/>
</dbReference>
<dbReference type="AlphaFoldDB" id="A0A6J4KKY9"/>
<dbReference type="GO" id="GO:0160142">
    <property type="term" value="F:23S rRNA pseudouridine(746) synthase activity"/>
    <property type="evidence" value="ECO:0007669"/>
    <property type="project" value="UniProtKB-EC"/>
</dbReference>